<dbReference type="Proteomes" id="UP001066276">
    <property type="component" value="Chromosome 6"/>
</dbReference>
<evidence type="ECO:0000313" key="2">
    <source>
        <dbReference type="Proteomes" id="UP001066276"/>
    </source>
</evidence>
<proteinExistence type="predicted"/>
<keyword evidence="2" id="KW-1185">Reference proteome</keyword>
<comment type="caution">
    <text evidence="1">The sequence shown here is derived from an EMBL/GenBank/DDBJ whole genome shotgun (WGS) entry which is preliminary data.</text>
</comment>
<organism evidence="1 2">
    <name type="scientific">Pleurodeles waltl</name>
    <name type="common">Iberian ribbed newt</name>
    <dbReference type="NCBI Taxonomy" id="8319"/>
    <lineage>
        <taxon>Eukaryota</taxon>
        <taxon>Metazoa</taxon>
        <taxon>Chordata</taxon>
        <taxon>Craniata</taxon>
        <taxon>Vertebrata</taxon>
        <taxon>Euteleostomi</taxon>
        <taxon>Amphibia</taxon>
        <taxon>Batrachia</taxon>
        <taxon>Caudata</taxon>
        <taxon>Salamandroidea</taxon>
        <taxon>Salamandridae</taxon>
        <taxon>Pleurodelinae</taxon>
        <taxon>Pleurodeles</taxon>
    </lineage>
</organism>
<sequence>MATAKGLSMTGQADDPTVSALDTRMDCILQEITAVGRRLEGMDSNISMLKAETKSIHMDIVGFQNRVTEQEHCISVAEDVSILYRNEIRNSSSSEAKSST</sequence>
<name>A0AAV7QSM5_PLEWA</name>
<dbReference type="EMBL" id="JANPWB010000010">
    <property type="protein sequence ID" value="KAJ1143010.1"/>
    <property type="molecule type" value="Genomic_DNA"/>
</dbReference>
<gene>
    <name evidence="1" type="ORF">NDU88_009322</name>
</gene>
<evidence type="ECO:0000313" key="1">
    <source>
        <dbReference type="EMBL" id="KAJ1143010.1"/>
    </source>
</evidence>
<reference evidence="1" key="1">
    <citation type="journal article" date="2022" name="bioRxiv">
        <title>Sequencing and chromosome-scale assembly of the giantPleurodeles waltlgenome.</title>
        <authorList>
            <person name="Brown T."/>
            <person name="Elewa A."/>
            <person name="Iarovenko S."/>
            <person name="Subramanian E."/>
            <person name="Araus A.J."/>
            <person name="Petzold A."/>
            <person name="Susuki M."/>
            <person name="Suzuki K.-i.T."/>
            <person name="Hayashi T."/>
            <person name="Toyoda A."/>
            <person name="Oliveira C."/>
            <person name="Osipova E."/>
            <person name="Leigh N.D."/>
            <person name="Simon A."/>
            <person name="Yun M.H."/>
        </authorList>
    </citation>
    <scope>NUCLEOTIDE SEQUENCE</scope>
    <source>
        <strain evidence="1">20211129_DDA</strain>
        <tissue evidence="1">Liver</tissue>
    </source>
</reference>
<dbReference type="AlphaFoldDB" id="A0AAV7QSM5"/>
<accession>A0AAV7QSM5</accession>
<protein>
    <submittedName>
        <fullName evidence="1">Uncharacterized protein</fullName>
    </submittedName>
</protein>